<keyword evidence="4 7" id="KW-1133">Transmembrane helix</keyword>
<evidence type="ECO:0000256" key="6">
    <source>
        <dbReference type="SAM" id="MobiDB-lite"/>
    </source>
</evidence>
<dbReference type="EMBL" id="JAEHOD010000007">
    <property type="protein sequence ID" value="KAG2451806.1"/>
    <property type="molecule type" value="Genomic_DNA"/>
</dbReference>
<keyword evidence="3 7" id="KW-0812">Transmembrane</keyword>
<keyword evidence="5 7" id="KW-0472">Membrane</keyword>
<feature type="region of interest" description="Disordered" evidence="6">
    <location>
        <begin position="475"/>
        <end position="589"/>
    </location>
</feature>
<protein>
    <submittedName>
        <fullName evidence="8">Uncharacterized protein</fullName>
    </submittedName>
</protein>
<feature type="transmembrane region" description="Helical" evidence="7">
    <location>
        <begin position="169"/>
        <end position="190"/>
    </location>
</feature>
<dbReference type="AlphaFoldDB" id="A0A836B9H7"/>
<comment type="caution">
    <text evidence="8">The sequence shown here is derived from an EMBL/GenBank/DDBJ whole genome shotgun (WGS) entry which is preliminary data.</text>
</comment>
<dbReference type="InterPro" id="IPR012446">
    <property type="entry name" value="CRAC_channel"/>
</dbReference>
<evidence type="ECO:0000313" key="9">
    <source>
        <dbReference type="Proteomes" id="UP000613740"/>
    </source>
</evidence>
<proteinExistence type="inferred from homology"/>
<evidence type="ECO:0000256" key="2">
    <source>
        <dbReference type="ARBA" id="ARBA00008062"/>
    </source>
</evidence>
<dbReference type="InterPro" id="IPR038350">
    <property type="entry name" value="Orai_sf"/>
</dbReference>
<feature type="transmembrane region" description="Helical" evidence="7">
    <location>
        <begin position="82"/>
        <end position="108"/>
    </location>
</feature>
<gene>
    <name evidence="8" type="ORF">HYH02_003582</name>
</gene>
<feature type="region of interest" description="Disordered" evidence="6">
    <location>
        <begin position="601"/>
        <end position="685"/>
    </location>
</feature>
<accession>A0A836B9H7</accession>
<evidence type="ECO:0000256" key="3">
    <source>
        <dbReference type="ARBA" id="ARBA00022692"/>
    </source>
</evidence>
<feature type="compositionally biased region" description="Low complexity" evidence="6">
    <location>
        <begin position="637"/>
        <end position="651"/>
    </location>
</feature>
<comment type="subcellular location">
    <subcellularLocation>
        <location evidence="1">Membrane</location>
        <topology evidence="1">Multi-pass membrane protein</topology>
    </subcellularLocation>
</comment>
<evidence type="ECO:0000256" key="4">
    <source>
        <dbReference type="ARBA" id="ARBA00022989"/>
    </source>
</evidence>
<feature type="transmembrane region" description="Helical" evidence="7">
    <location>
        <begin position="196"/>
        <end position="218"/>
    </location>
</feature>
<dbReference type="Proteomes" id="UP000613740">
    <property type="component" value="Unassembled WGS sequence"/>
</dbReference>
<sequence length="685" mass="68974">MPRQRRLRGKELARQWRAYSLEQQTLLNCRQLWQRQVEKNRRDVEEAVEKLKVLAQLGALTAGFAVSAFYDFQYTASPSDPVIPFFGLVTALTVGFELNSCVLCTLMLSSVVKAGKRYTSEEEEAEYLWRLRDWAAAAAGGVPGSVPPAPRRSFARHWESRCESRWRTALAMFLAGIPTFFAVMGLAGYLKYWNSPATVVITAVLMAAAFVYTVGMTADWAKSLLGRRAAGGEDTMGWQGAWWTAPEPSQRLPFAFHQVPHKDVCWPPPSSQAAVATAASVASTAGDEHQEGERGVAAGAGAVSPAPYLARTLAELPYPAIVGLQPWPTELAVVGALPAAAGLAAGAGARGVVGQGMTAAIGRAPAASEAGTAPRAWAPGPPVWAQAAELRCEAVDDAGGPDVAAGAAAGAAAVTGIGAAAGAGSGGASAGAPEPLLGLHSHVSGGSYTGRSRGGMAFDTEALWPAYGYGDGGGGRDAAVDDDDRGAPTKAGSDTSAGCVQPDRGSWPRGPQQAAASAGTLQPQPAVVAGRQSLAQAEGRGSGGTAAPPADAAGSGVPRVTKALGRGACGGASKAGSSEAGGAGPGAGGCSSSVAGNGGGDNGPGKLLPVNGADVVSGAAGRGHGGSRAAPQPLEHLAGYDGADGLDAAPLWRADGADGAAQGSTDSLHSCDSMPENANGGRASV</sequence>
<dbReference type="Pfam" id="PF07856">
    <property type="entry name" value="Orai-1"/>
    <property type="match status" value="1"/>
</dbReference>
<feature type="compositionally biased region" description="Low complexity" evidence="6">
    <location>
        <begin position="545"/>
        <end position="556"/>
    </location>
</feature>
<feature type="compositionally biased region" description="Gly residues" evidence="6">
    <location>
        <begin position="579"/>
        <end position="589"/>
    </location>
</feature>
<keyword evidence="9" id="KW-1185">Reference proteome</keyword>
<evidence type="ECO:0000256" key="7">
    <source>
        <dbReference type="SAM" id="Phobius"/>
    </source>
</evidence>
<comment type="similarity">
    <text evidence="2">Belongs to the Orai family.</text>
</comment>
<evidence type="ECO:0000256" key="1">
    <source>
        <dbReference type="ARBA" id="ARBA00004141"/>
    </source>
</evidence>
<organism evidence="8 9">
    <name type="scientific">Chlamydomonas schloesseri</name>
    <dbReference type="NCBI Taxonomy" id="2026947"/>
    <lineage>
        <taxon>Eukaryota</taxon>
        <taxon>Viridiplantae</taxon>
        <taxon>Chlorophyta</taxon>
        <taxon>core chlorophytes</taxon>
        <taxon>Chlorophyceae</taxon>
        <taxon>CS clade</taxon>
        <taxon>Chlamydomonadales</taxon>
        <taxon>Chlamydomonadaceae</taxon>
        <taxon>Chlamydomonas</taxon>
    </lineage>
</organism>
<reference evidence="8" key="1">
    <citation type="journal article" date="2020" name="bioRxiv">
        <title>Comparative genomics of Chlamydomonas.</title>
        <authorList>
            <person name="Craig R.J."/>
            <person name="Hasan A.R."/>
            <person name="Ness R.W."/>
            <person name="Keightley P.D."/>
        </authorList>
    </citation>
    <scope>NUCLEOTIDE SEQUENCE</scope>
    <source>
        <strain evidence="8">CCAP 11/173</strain>
    </source>
</reference>
<evidence type="ECO:0000313" key="8">
    <source>
        <dbReference type="EMBL" id="KAG2451806.1"/>
    </source>
</evidence>
<feature type="transmembrane region" description="Helical" evidence="7">
    <location>
        <begin position="51"/>
        <end position="70"/>
    </location>
</feature>
<evidence type="ECO:0000256" key="5">
    <source>
        <dbReference type="ARBA" id="ARBA00023136"/>
    </source>
</evidence>
<dbReference type="Gene3D" id="1.20.140.140">
    <property type="entry name" value="Calcium release-activated calcium channel protein Orai"/>
    <property type="match status" value="1"/>
</dbReference>
<dbReference type="OrthoDB" id="544792at2759"/>
<name>A0A836B9H7_9CHLO</name>
<dbReference type="GO" id="GO:0016020">
    <property type="term" value="C:membrane"/>
    <property type="evidence" value="ECO:0007669"/>
    <property type="project" value="UniProtKB-SubCell"/>
</dbReference>